<evidence type="ECO:0000256" key="1">
    <source>
        <dbReference type="ARBA" id="ARBA00009024"/>
    </source>
</evidence>
<evidence type="ECO:0000313" key="2">
    <source>
        <dbReference type="EMBL" id="CBY06788.1"/>
    </source>
</evidence>
<dbReference type="EMBL" id="FN653016">
    <property type="protein sequence ID" value="CBY06788.1"/>
    <property type="molecule type" value="Genomic_DNA"/>
</dbReference>
<dbReference type="InterPro" id="IPR006461">
    <property type="entry name" value="PLAC_motif_containing"/>
</dbReference>
<dbReference type="NCBIfam" id="TIGR01571">
    <property type="entry name" value="A_thal_Cys_rich"/>
    <property type="match status" value="1"/>
</dbReference>
<dbReference type="Proteomes" id="UP000001307">
    <property type="component" value="Unassembled WGS sequence"/>
</dbReference>
<organism evidence="2 3">
    <name type="scientific">Oikopleura dioica</name>
    <name type="common">Tunicate</name>
    <dbReference type="NCBI Taxonomy" id="34765"/>
    <lineage>
        <taxon>Eukaryota</taxon>
        <taxon>Metazoa</taxon>
        <taxon>Chordata</taxon>
        <taxon>Tunicata</taxon>
        <taxon>Appendicularia</taxon>
        <taxon>Copelata</taxon>
        <taxon>Oikopleuridae</taxon>
        <taxon>Oikopleura</taxon>
    </lineage>
</organism>
<dbReference type="Pfam" id="PF04749">
    <property type="entry name" value="PLAC8"/>
    <property type="match status" value="1"/>
</dbReference>
<keyword evidence="3" id="KW-1185">Reference proteome</keyword>
<comment type="similarity">
    <text evidence="1">Belongs to the cornifelin family.</text>
</comment>
<dbReference type="OrthoDB" id="1045822at2759"/>
<dbReference type="AlphaFoldDB" id="E4WSZ3"/>
<proteinExistence type="inferred from homology"/>
<protein>
    <submittedName>
        <fullName evidence="2">Uncharacterized protein</fullName>
    </submittedName>
</protein>
<dbReference type="InParanoid" id="E4WSZ3"/>
<accession>E4WSZ3</accession>
<evidence type="ECO:0000313" key="3">
    <source>
        <dbReference type="Proteomes" id="UP000001307"/>
    </source>
</evidence>
<gene>
    <name evidence="2" type="ORF">GSOID_T00005850001</name>
</gene>
<name>E4WSZ3_OIKDI</name>
<reference evidence="2 3" key="1">
    <citation type="journal article" date="2010" name="Science">
        <title>Plasticity of animal genome architecture unmasked by rapid evolution of a pelagic tunicate.</title>
        <authorList>
            <person name="Denoeud F."/>
            <person name="Henriet S."/>
            <person name="Mungpakdee S."/>
            <person name="Aury J.M."/>
            <person name="Da Silva C."/>
            <person name="Brinkmann H."/>
            <person name="Mikhaleva J."/>
            <person name="Olsen L.C."/>
            <person name="Jubin C."/>
            <person name="Canestro C."/>
            <person name="Bouquet J.M."/>
            <person name="Danks G."/>
            <person name="Poulain J."/>
            <person name="Campsteijn C."/>
            <person name="Adamski M."/>
            <person name="Cross I."/>
            <person name="Yadetie F."/>
            <person name="Muffato M."/>
            <person name="Louis A."/>
            <person name="Butcher S."/>
            <person name="Tsagkogeorga G."/>
            <person name="Konrad A."/>
            <person name="Singh S."/>
            <person name="Jensen M.F."/>
            <person name="Cong E.H."/>
            <person name="Eikeseth-Otteraa H."/>
            <person name="Noel B."/>
            <person name="Anthouard V."/>
            <person name="Porcel B.M."/>
            <person name="Kachouri-Lafond R."/>
            <person name="Nishino A."/>
            <person name="Ugolini M."/>
            <person name="Chourrout P."/>
            <person name="Nishida H."/>
            <person name="Aasland R."/>
            <person name="Huzurbazar S."/>
            <person name="Westhof E."/>
            <person name="Delsuc F."/>
            <person name="Lehrach H."/>
            <person name="Reinhardt R."/>
            <person name="Weissenbach J."/>
            <person name="Roy S.W."/>
            <person name="Artiguenave F."/>
            <person name="Postlethwait J.H."/>
            <person name="Manak J.R."/>
            <person name="Thompson E.M."/>
            <person name="Jaillon O."/>
            <person name="Du Pasquier L."/>
            <person name="Boudinot P."/>
            <person name="Liberles D.A."/>
            <person name="Volff J.N."/>
            <person name="Philippe H."/>
            <person name="Lenhard B."/>
            <person name="Roest Crollius H."/>
            <person name="Wincker P."/>
            <person name="Chourrout D."/>
        </authorList>
    </citation>
    <scope>NUCLEOTIDE SEQUENCE [LARGE SCALE GENOMIC DNA]</scope>
</reference>
<sequence length="91" mass="10483">MELQERLFLNMAASETWGSRFWYQINPCVRGLLRSQIRKKKMIPGSFVTDVFVHCFCANCAMVQETKELNSMDRLLNGNSIAPAEKPIDRT</sequence>